<dbReference type="AlphaFoldDB" id="C7RB24"/>
<dbReference type="RefSeq" id="WP_012800980.1">
    <property type="nucleotide sequence ID" value="NC_013166.1"/>
</dbReference>
<dbReference type="InParanoid" id="C7RB24"/>
<dbReference type="OrthoDB" id="6196011at2"/>
<accession>C7RB24</accession>
<reference evidence="1 2" key="1">
    <citation type="journal article" date="2009" name="Stand. Genomic Sci.">
        <title>Complete genome sequence of Kangiella koreensis type strain (SW-125).</title>
        <authorList>
            <person name="Han C."/>
            <person name="Sikorski J."/>
            <person name="Lapidus A."/>
            <person name="Nolan M."/>
            <person name="Glavina Del Rio T."/>
            <person name="Tice H."/>
            <person name="Cheng J.F."/>
            <person name="Lucas S."/>
            <person name="Chen F."/>
            <person name="Copeland A."/>
            <person name="Ivanova N."/>
            <person name="Mavromatis K."/>
            <person name="Ovchinnikova G."/>
            <person name="Pati A."/>
            <person name="Bruce D."/>
            <person name="Goodwin L."/>
            <person name="Pitluck S."/>
            <person name="Chen A."/>
            <person name="Palaniappan K."/>
            <person name="Land M."/>
            <person name="Hauser L."/>
            <person name="Chang Y.J."/>
            <person name="Jeffries C.D."/>
            <person name="Chain P."/>
            <person name="Saunders E."/>
            <person name="Brettin T."/>
            <person name="Goker M."/>
            <person name="Tindall B.J."/>
            <person name="Bristow J."/>
            <person name="Eisen J.A."/>
            <person name="Markowitz V."/>
            <person name="Hugenholtz P."/>
            <person name="Kyrpides N.C."/>
            <person name="Klenk H.P."/>
            <person name="Detter J.C."/>
        </authorList>
    </citation>
    <scope>NUCLEOTIDE SEQUENCE [LARGE SCALE GENOMIC DNA]</scope>
    <source>
        <strain evidence="2">DSM 16069 / KCTC 12182 / SW-125</strain>
    </source>
</reference>
<protein>
    <recommendedName>
        <fullName evidence="3">Lipoprotein</fullName>
    </recommendedName>
</protein>
<keyword evidence="2" id="KW-1185">Reference proteome</keyword>
<evidence type="ECO:0008006" key="3">
    <source>
        <dbReference type="Google" id="ProtNLM"/>
    </source>
</evidence>
<dbReference type="PROSITE" id="PS51257">
    <property type="entry name" value="PROKAR_LIPOPROTEIN"/>
    <property type="match status" value="1"/>
</dbReference>
<proteinExistence type="predicted"/>
<name>C7RB24_KANKD</name>
<organism evidence="1 2">
    <name type="scientific">Kangiella koreensis (strain DSM 16069 / JCM 12317 / KCTC 12182 / SW-125)</name>
    <dbReference type="NCBI Taxonomy" id="523791"/>
    <lineage>
        <taxon>Bacteria</taxon>
        <taxon>Pseudomonadati</taxon>
        <taxon>Pseudomonadota</taxon>
        <taxon>Gammaproteobacteria</taxon>
        <taxon>Kangiellales</taxon>
        <taxon>Kangiellaceae</taxon>
        <taxon>Kangiella</taxon>
    </lineage>
</organism>
<dbReference type="EMBL" id="CP001707">
    <property type="protein sequence ID" value="ACV26466.1"/>
    <property type="molecule type" value="Genomic_DNA"/>
</dbReference>
<sequence>MSKFLIVISILMFSLVGCGDGQSVSGEGKSTNSQTRELIQQMEWVENANVEVLVKQKLKAPRRFLAVEADGEILIPGLPKDVCELVVNNGDYEILPGMSEIVYNSRHAELRVKTRDFATTYNKKLIDLIKLNT</sequence>
<dbReference type="KEGG" id="kko:Kkor_1047"/>
<dbReference type="Proteomes" id="UP000001231">
    <property type="component" value="Chromosome"/>
</dbReference>
<dbReference type="HOGENOM" id="CLU_1903888_0_0_6"/>
<gene>
    <name evidence="1" type="ordered locus">Kkor_1047</name>
</gene>
<evidence type="ECO:0000313" key="1">
    <source>
        <dbReference type="EMBL" id="ACV26466.1"/>
    </source>
</evidence>
<evidence type="ECO:0000313" key="2">
    <source>
        <dbReference type="Proteomes" id="UP000001231"/>
    </source>
</evidence>